<comment type="similarity">
    <text evidence="1">Belongs to the AB hydrolase superfamily. Lipase family.</text>
</comment>
<protein>
    <recommendedName>
        <fullName evidence="3">Lipase domain-containing protein</fullName>
    </recommendedName>
</protein>
<evidence type="ECO:0000313" key="5">
    <source>
        <dbReference type="Proteomes" id="UP000708208"/>
    </source>
</evidence>
<dbReference type="OrthoDB" id="199913at2759"/>
<dbReference type="Proteomes" id="UP000708208">
    <property type="component" value="Unassembled WGS sequence"/>
</dbReference>
<dbReference type="GO" id="GO:0016042">
    <property type="term" value="P:lipid catabolic process"/>
    <property type="evidence" value="ECO:0007669"/>
    <property type="project" value="TreeGrafter"/>
</dbReference>
<gene>
    <name evidence="4" type="ORF">AFUS01_LOCUS17110</name>
</gene>
<dbReference type="InterPro" id="IPR033906">
    <property type="entry name" value="Lipase_N"/>
</dbReference>
<feature type="signal peptide" evidence="2">
    <location>
        <begin position="1"/>
        <end position="23"/>
    </location>
</feature>
<comment type="caution">
    <text evidence="4">The sequence shown here is derived from an EMBL/GenBank/DDBJ whole genome shotgun (WGS) entry which is preliminary data.</text>
</comment>
<feature type="domain" description="Lipase" evidence="3">
    <location>
        <begin position="66"/>
        <end position="350"/>
    </location>
</feature>
<evidence type="ECO:0000256" key="2">
    <source>
        <dbReference type="SAM" id="SignalP"/>
    </source>
</evidence>
<feature type="chain" id="PRO_5035312860" description="Lipase domain-containing protein" evidence="2">
    <location>
        <begin position="24"/>
        <end position="354"/>
    </location>
</feature>
<sequence length="354" mass="38645">MYIKSGSQVFFLLISLSVVVVQSNPVRLNFSLKYDTHHRPLRFFWYPTLDNQVPAFLEGGPSPNAKAAEHQIKFYLYTLENPTTPEEIEIGKEETILSSYFVRGAPLKLVAHGFSSNYLEGPAPAMKNAYFKANLTCNFIAIDWKPLAAAPWYDTAAAATKIVGDRTALLVLYLHSLGHVQLEDVHFSGHSLGAHIGGFMGKAIGTGRVGRITGLDPALPLFGDVDDSKRLAPSDAAFVDVIHTAGGTMLHGGLAFISPRGHADFYPNGGEDQPGCGYDAFGSCSHCRSYLYMAESILSAPGKFPCCSCSSWDKYLNGNCQCQTFAVMGEYASRNARGSFFLRTGSRYPYSLSF</sequence>
<dbReference type="CDD" id="cd00707">
    <property type="entry name" value="Pancreat_lipase_like"/>
    <property type="match status" value="1"/>
</dbReference>
<dbReference type="EMBL" id="CAJVCH010161987">
    <property type="protein sequence ID" value="CAG7728321.1"/>
    <property type="molecule type" value="Genomic_DNA"/>
</dbReference>
<keyword evidence="5" id="KW-1185">Reference proteome</keyword>
<reference evidence="4" key="1">
    <citation type="submission" date="2021-06" db="EMBL/GenBank/DDBJ databases">
        <authorList>
            <person name="Hodson N. C."/>
            <person name="Mongue J. A."/>
            <person name="Jaron S. K."/>
        </authorList>
    </citation>
    <scope>NUCLEOTIDE SEQUENCE</scope>
</reference>
<dbReference type="Pfam" id="PF00151">
    <property type="entry name" value="Lipase"/>
    <property type="match status" value="1"/>
</dbReference>
<dbReference type="PANTHER" id="PTHR11610">
    <property type="entry name" value="LIPASE"/>
    <property type="match status" value="1"/>
</dbReference>
<evidence type="ECO:0000256" key="1">
    <source>
        <dbReference type="RuleBase" id="RU004262"/>
    </source>
</evidence>
<dbReference type="InterPro" id="IPR013818">
    <property type="entry name" value="Lipase"/>
</dbReference>
<keyword evidence="2" id="KW-0732">Signal</keyword>
<organism evidence="4 5">
    <name type="scientific">Allacma fusca</name>
    <dbReference type="NCBI Taxonomy" id="39272"/>
    <lineage>
        <taxon>Eukaryota</taxon>
        <taxon>Metazoa</taxon>
        <taxon>Ecdysozoa</taxon>
        <taxon>Arthropoda</taxon>
        <taxon>Hexapoda</taxon>
        <taxon>Collembola</taxon>
        <taxon>Symphypleona</taxon>
        <taxon>Sminthuridae</taxon>
        <taxon>Allacma</taxon>
    </lineage>
</organism>
<dbReference type="GO" id="GO:0016298">
    <property type="term" value="F:lipase activity"/>
    <property type="evidence" value="ECO:0007669"/>
    <property type="project" value="InterPro"/>
</dbReference>
<dbReference type="GO" id="GO:0005615">
    <property type="term" value="C:extracellular space"/>
    <property type="evidence" value="ECO:0007669"/>
    <property type="project" value="TreeGrafter"/>
</dbReference>
<evidence type="ECO:0000313" key="4">
    <source>
        <dbReference type="EMBL" id="CAG7728321.1"/>
    </source>
</evidence>
<name>A0A8J2KMY1_9HEXA</name>
<dbReference type="InterPro" id="IPR000734">
    <property type="entry name" value="TAG_lipase"/>
</dbReference>
<proteinExistence type="inferred from homology"/>
<evidence type="ECO:0000259" key="3">
    <source>
        <dbReference type="Pfam" id="PF00151"/>
    </source>
</evidence>
<dbReference type="AlphaFoldDB" id="A0A8J2KMY1"/>
<accession>A0A8J2KMY1</accession>